<evidence type="ECO:0000313" key="9">
    <source>
        <dbReference type="EMBL" id="CAD2072521.1"/>
    </source>
</evidence>
<dbReference type="InterPro" id="IPR005749">
    <property type="entry name" value="Ribosomal_uL15_bac-type"/>
</dbReference>
<evidence type="ECO:0000256" key="5">
    <source>
        <dbReference type="HAMAP-Rule" id="MF_01341"/>
    </source>
</evidence>
<evidence type="ECO:0000256" key="7">
    <source>
        <dbReference type="SAM" id="MobiDB-lite"/>
    </source>
</evidence>
<dbReference type="PANTHER" id="PTHR12934">
    <property type="entry name" value="50S RIBOSOMAL PROTEIN L15"/>
    <property type="match status" value="1"/>
</dbReference>
<dbReference type="NCBIfam" id="TIGR01071">
    <property type="entry name" value="rplO_bact"/>
    <property type="match status" value="1"/>
</dbReference>
<keyword evidence="4 5" id="KW-0687">Ribonucleoprotein</keyword>
<evidence type="ECO:0000256" key="1">
    <source>
        <dbReference type="ARBA" id="ARBA00007320"/>
    </source>
</evidence>
<proteinExistence type="inferred from homology"/>
<dbReference type="SUPFAM" id="SSF52080">
    <property type="entry name" value="Ribosomal proteins L15p and L18e"/>
    <property type="match status" value="1"/>
</dbReference>
<comment type="similarity">
    <text evidence="1 5 6">Belongs to the universal ribosomal protein uL15 family.</text>
</comment>
<gene>
    <name evidence="5 9" type="primary">rplO</name>
    <name evidence="9" type="ORF">JEOPIN946_00552</name>
</gene>
<comment type="function">
    <text evidence="5">Binds to the 23S rRNA.</text>
</comment>
<dbReference type="Gene3D" id="3.100.10.10">
    <property type="match status" value="1"/>
</dbReference>
<dbReference type="RefSeq" id="WP_186076645.1">
    <property type="nucleotide sequence ID" value="NZ_CAJEWB010000005.1"/>
</dbReference>
<dbReference type="AlphaFoldDB" id="A0A6V7R566"/>
<protein>
    <recommendedName>
        <fullName evidence="5">Large ribosomal subunit protein uL15</fullName>
    </recommendedName>
</protein>
<sequence length="146" mass="15524">MKLHELKPVEGARKSRKRVGRGTSSGHGKTSGRGHKGQNARSGGGVGLVFEGGQLPLFRSIPKRGFTNINRKEYSVVNLSDLNRFEAGTEVTPELLIESGLVKGRSAGVKILGNGELEVKLTVKANKFSNSAKEAIEAQGGTVEVI</sequence>
<dbReference type="InterPro" id="IPR001196">
    <property type="entry name" value="Ribosomal_uL15_CS"/>
</dbReference>
<dbReference type="GO" id="GO:0003735">
    <property type="term" value="F:structural constituent of ribosome"/>
    <property type="evidence" value="ECO:0007669"/>
    <property type="project" value="InterPro"/>
</dbReference>
<keyword evidence="10" id="KW-1185">Reference proteome</keyword>
<accession>A0A6V7R566</accession>
<dbReference type="HAMAP" id="MF_01341">
    <property type="entry name" value="Ribosomal_uL15"/>
    <property type="match status" value="1"/>
</dbReference>
<comment type="caution">
    <text evidence="9">The sequence shown here is derived from an EMBL/GenBank/DDBJ whole genome shotgun (WGS) entry which is preliminary data.</text>
</comment>
<dbReference type="InterPro" id="IPR021131">
    <property type="entry name" value="Ribosomal_uL15/eL18"/>
</dbReference>
<dbReference type="InterPro" id="IPR030878">
    <property type="entry name" value="Ribosomal_uL15"/>
</dbReference>
<name>A0A6V7R566_9BACL</name>
<keyword evidence="3 5" id="KW-0689">Ribosomal protein</keyword>
<evidence type="ECO:0000259" key="8">
    <source>
        <dbReference type="Pfam" id="PF00828"/>
    </source>
</evidence>
<dbReference type="GO" id="GO:0019843">
    <property type="term" value="F:rRNA binding"/>
    <property type="evidence" value="ECO:0007669"/>
    <property type="project" value="UniProtKB-UniRule"/>
</dbReference>
<dbReference type="PANTHER" id="PTHR12934:SF11">
    <property type="entry name" value="LARGE RIBOSOMAL SUBUNIT PROTEIN UL15M"/>
    <property type="match status" value="1"/>
</dbReference>
<evidence type="ECO:0000313" key="10">
    <source>
        <dbReference type="Proteomes" id="UP000588186"/>
    </source>
</evidence>
<evidence type="ECO:0000256" key="4">
    <source>
        <dbReference type="ARBA" id="ARBA00023274"/>
    </source>
</evidence>
<dbReference type="Proteomes" id="UP000588186">
    <property type="component" value="Unassembled WGS sequence"/>
</dbReference>
<dbReference type="GO" id="GO:0006412">
    <property type="term" value="P:translation"/>
    <property type="evidence" value="ECO:0007669"/>
    <property type="project" value="UniProtKB-UniRule"/>
</dbReference>
<dbReference type="EMBL" id="CAJEWB010000005">
    <property type="protein sequence ID" value="CAD2072521.1"/>
    <property type="molecule type" value="Genomic_DNA"/>
</dbReference>
<evidence type="ECO:0000256" key="2">
    <source>
        <dbReference type="ARBA" id="ARBA00022730"/>
    </source>
</evidence>
<evidence type="ECO:0000256" key="3">
    <source>
        <dbReference type="ARBA" id="ARBA00022980"/>
    </source>
</evidence>
<dbReference type="GO" id="GO:0022625">
    <property type="term" value="C:cytosolic large ribosomal subunit"/>
    <property type="evidence" value="ECO:0007669"/>
    <property type="project" value="TreeGrafter"/>
</dbReference>
<reference evidence="9 10" key="1">
    <citation type="submission" date="2020-07" db="EMBL/GenBank/DDBJ databases">
        <authorList>
            <person name="Criscuolo A."/>
        </authorList>
    </citation>
    <scope>NUCLEOTIDE SEQUENCE [LARGE SCALE GENOMIC DNA]</scope>
    <source>
        <strain evidence="9">CIP107946</strain>
    </source>
</reference>
<comment type="subunit">
    <text evidence="5">Part of the 50S ribosomal subunit.</text>
</comment>
<dbReference type="InterPro" id="IPR036227">
    <property type="entry name" value="Ribosomal_uL15/eL18_sf"/>
</dbReference>
<feature type="compositionally biased region" description="Basic and acidic residues" evidence="7">
    <location>
        <begin position="1"/>
        <end position="13"/>
    </location>
</feature>
<dbReference type="PROSITE" id="PS00475">
    <property type="entry name" value="RIBOSOMAL_L15"/>
    <property type="match status" value="1"/>
</dbReference>
<dbReference type="Pfam" id="PF00828">
    <property type="entry name" value="Ribosomal_L27A"/>
    <property type="match status" value="1"/>
</dbReference>
<feature type="domain" description="Large ribosomal subunit protein uL15/eL18" evidence="8">
    <location>
        <begin position="76"/>
        <end position="144"/>
    </location>
</feature>
<keyword evidence="5" id="KW-0694">RNA-binding</keyword>
<keyword evidence="2 5" id="KW-0699">rRNA-binding</keyword>
<organism evidence="9 10">
    <name type="scientific">Phocicoccus pinnipedialis</name>
    <dbReference type="NCBI Taxonomy" id="110845"/>
    <lineage>
        <taxon>Bacteria</taxon>
        <taxon>Bacillati</taxon>
        <taxon>Bacillota</taxon>
        <taxon>Bacilli</taxon>
        <taxon>Bacillales</taxon>
        <taxon>Salinicoccaceae</taxon>
        <taxon>Phocicoccus</taxon>
    </lineage>
</organism>
<feature type="region of interest" description="Disordered" evidence="7">
    <location>
        <begin position="1"/>
        <end position="47"/>
    </location>
</feature>
<evidence type="ECO:0000256" key="6">
    <source>
        <dbReference type="RuleBase" id="RU003888"/>
    </source>
</evidence>